<feature type="transmembrane region" description="Helical" evidence="1">
    <location>
        <begin position="50"/>
        <end position="72"/>
    </location>
</feature>
<keyword evidence="1" id="KW-1133">Transmembrane helix</keyword>
<evidence type="ECO:0000313" key="2">
    <source>
        <dbReference type="EMBL" id="OIR18064.1"/>
    </source>
</evidence>
<comment type="caution">
    <text evidence="2">The sequence shown here is derived from an EMBL/GenBank/DDBJ whole genome shotgun (WGS) entry which is preliminary data.</text>
</comment>
<feature type="transmembrane region" description="Helical" evidence="1">
    <location>
        <begin position="93"/>
        <end position="115"/>
    </location>
</feature>
<sequence length="169" mass="19637">MYRKKSNKNVWLRGWLKYVYVQHWMPFALLAATWLGGYIIHANLSSPVFVLYYAAHIFAASGLFVVGMFYLYPGNQDIKSRLHASAPNDVTKVTHRAIFHVLRVQPFIGVLIFFVPESGLELGKDGSFWLNHVYNDNYAHMLHVLLFYLIILLGLSNFLFMLNKRRKAR</sequence>
<feature type="transmembrane region" description="Helical" evidence="1">
    <location>
        <begin position="21"/>
        <end position="44"/>
    </location>
</feature>
<dbReference type="AlphaFoldDB" id="A0A1J5TP82"/>
<organism evidence="2">
    <name type="scientific">mine drainage metagenome</name>
    <dbReference type="NCBI Taxonomy" id="410659"/>
    <lineage>
        <taxon>unclassified sequences</taxon>
        <taxon>metagenomes</taxon>
        <taxon>ecological metagenomes</taxon>
    </lineage>
</organism>
<name>A0A1J5TP82_9ZZZZ</name>
<keyword evidence="1" id="KW-0472">Membrane</keyword>
<accession>A0A1J5TP82</accession>
<gene>
    <name evidence="2" type="ORF">GALL_13910</name>
</gene>
<evidence type="ECO:0000256" key="1">
    <source>
        <dbReference type="SAM" id="Phobius"/>
    </source>
</evidence>
<proteinExistence type="predicted"/>
<keyword evidence="1" id="KW-0812">Transmembrane</keyword>
<protein>
    <recommendedName>
        <fullName evidence="3">Cytochrome b561 bacterial/Ni-hydrogenase domain-containing protein</fullName>
    </recommendedName>
</protein>
<dbReference type="EMBL" id="MLJW01000003">
    <property type="protein sequence ID" value="OIR18064.1"/>
    <property type="molecule type" value="Genomic_DNA"/>
</dbReference>
<evidence type="ECO:0008006" key="3">
    <source>
        <dbReference type="Google" id="ProtNLM"/>
    </source>
</evidence>
<reference evidence="2" key="1">
    <citation type="submission" date="2016-10" db="EMBL/GenBank/DDBJ databases">
        <title>Sequence of Gallionella enrichment culture.</title>
        <authorList>
            <person name="Poehlein A."/>
            <person name="Muehling M."/>
            <person name="Daniel R."/>
        </authorList>
    </citation>
    <scope>NUCLEOTIDE SEQUENCE</scope>
</reference>
<feature type="transmembrane region" description="Helical" evidence="1">
    <location>
        <begin position="138"/>
        <end position="160"/>
    </location>
</feature>